<sequence>MQILVKFVFFKEILELRPPLKAMVCKNDSTRLFESSIGRGDLCDCIVSIP</sequence>
<accession>A0AAP0JEP4</accession>
<proteinExistence type="predicted"/>
<dbReference type="Proteomes" id="UP001419268">
    <property type="component" value="Unassembled WGS sequence"/>
</dbReference>
<dbReference type="AlphaFoldDB" id="A0AAP0JEP4"/>
<name>A0AAP0JEP4_9MAGN</name>
<dbReference type="EMBL" id="JBBNAG010000005">
    <property type="protein sequence ID" value="KAK9132522.1"/>
    <property type="molecule type" value="Genomic_DNA"/>
</dbReference>
<reference evidence="1 2" key="1">
    <citation type="submission" date="2024-01" db="EMBL/GenBank/DDBJ databases">
        <title>Genome assemblies of Stephania.</title>
        <authorList>
            <person name="Yang L."/>
        </authorList>
    </citation>
    <scope>NUCLEOTIDE SEQUENCE [LARGE SCALE GENOMIC DNA]</scope>
    <source>
        <strain evidence="1">JXDWG</strain>
        <tissue evidence="1">Leaf</tissue>
    </source>
</reference>
<comment type="caution">
    <text evidence="1">The sequence shown here is derived from an EMBL/GenBank/DDBJ whole genome shotgun (WGS) entry which is preliminary data.</text>
</comment>
<gene>
    <name evidence="1" type="ORF">Scep_012050</name>
</gene>
<evidence type="ECO:0000313" key="2">
    <source>
        <dbReference type="Proteomes" id="UP001419268"/>
    </source>
</evidence>
<organism evidence="1 2">
    <name type="scientific">Stephania cephalantha</name>
    <dbReference type="NCBI Taxonomy" id="152367"/>
    <lineage>
        <taxon>Eukaryota</taxon>
        <taxon>Viridiplantae</taxon>
        <taxon>Streptophyta</taxon>
        <taxon>Embryophyta</taxon>
        <taxon>Tracheophyta</taxon>
        <taxon>Spermatophyta</taxon>
        <taxon>Magnoliopsida</taxon>
        <taxon>Ranunculales</taxon>
        <taxon>Menispermaceae</taxon>
        <taxon>Menispermoideae</taxon>
        <taxon>Cissampelideae</taxon>
        <taxon>Stephania</taxon>
    </lineage>
</organism>
<keyword evidence="2" id="KW-1185">Reference proteome</keyword>
<evidence type="ECO:0000313" key="1">
    <source>
        <dbReference type="EMBL" id="KAK9132522.1"/>
    </source>
</evidence>
<protein>
    <submittedName>
        <fullName evidence="1">Uncharacterized protein</fullName>
    </submittedName>
</protein>